<evidence type="ECO:0000256" key="1">
    <source>
        <dbReference type="SAM" id="Phobius"/>
    </source>
</evidence>
<dbReference type="Proteomes" id="UP000198945">
    <property type="component" value="Unassembled WGS sequence"/>
</dbReference>
<feature type="domain" description="RND related barrel-sandwich hybrid" evidence="3">
    <location>
        <begin position="60"/>
        <end position="156"/>
    </location>
</feature>
<evidence type="ECO:0000259" key="2">
    <source>
        <dbReference type="Pfam" id="PF26011"/>
    </source>
</evidence>
<reference evidence="5 9" key="2">
    <citation type="submission" date="2016-10" db="EMBL/GenBank/DDBJ databases">
        <authorList>
            <person name="de Groot N.N."/>
        </authorList>
    </citation>
    <scope>NUCLEOTIDE SEQUENCE [LARGE SCALE GENOMIC DNA]</scope>
    <source>
        <strain evidence="5 9">WG7</strain>
    </source>
</reference>
<evidence type="ECO:0000313" key="10">
    <source>
        <dbReference type="Proteomes" id="UP000199519"/>
    </source>
</evidence>
<dbReference type="Pfam" id="PF26011">
    <property type="entry name" value="Beta-barrel_RND_rel"/>
    <property type="match status" value="1"/>
</dbReference>
<feature type="domain" description="RND related beta-barrel" evidence="2">
    <location>
        <begin position="161"/>
        <end position="231"/>
    </location>
</feature>
<dbReference type="GeneID" id="57011563"/>
<dbReference type="RefSeq" id="WP_089716488.1">
    <property type="nucleotide sequence ID" value="NZ_FNBJ01000003.1"/>
</dbReference>
<dbReference type="Gene3D" id="2.40.420.20">
    <property type="match status" value="1"/>
</dbReference>
<dbReference type="Proteomes" id="UP000198612">
    <property type="component" value="Unassembled WGS sequence"/>
</dbReference>
<dbReference type="Proteomes" id="UP000295472">
    <property type="component" value="Unassembled WGS sequence"/>
</dbReference>
<accession>A0A1G8HRG9</accession>
<keyword evidence="1" id="KW-0472">Membrane</keyword>
<proteinExistence type="predicted"/>
<evidence type="ECO:0000313" key="7">
    <source>
        <dbReference type="EMBL" id="TDX48180.1"/>
    </source>
</evidence>
<evidence type="ECO:0000313" key="11">
    <source>
        <dbReference type="Proteomes" id="UP000295472"/>
    </source>
</evidence>
<dbReference type="InterPro" id="IPR058709">
    <property type="entry name" value="BSH_RND-rel"/>
</dbReference>
<name>A0A1G8HRG9_9FIRM</name>
<gene>
    <name evidence="7" type="ORF">C7954_101149</name>
    <name evidence="4" type="ORF">SAMN04488598_103145</name>
    <name evidence="6" type="ORF">SAMN04515652_103144</name>
    <name evidence="5" type="ORF">SAMN04515654_101246</name>
</gene>
<dbReference type="Proteomes" id="UP000199519">
    <property type="component" value="Unassembled WGS sequence"/>
</dbReference>
<reference evidence="7 11" key="3">
    <citation type="submission" date="2019-03" db="EMBL/GenBank/DDBJ databases">
        <title>Subsurface microbial communities from deep shales in Ohio and West Virginia, USA.</title>
        <authorList>
            <person name="Wrighton K."/>
        </authorList>
    </citation>
    <scope>NUCLEOTIDE SEQUENCE [LARGE SCALE GENOMIC DNA]</scope>
    <source>
        <strain evidence="7 11">DSMZ 11287</strain>
    </source>
</reference>
<dbReference type="Pfam" id="PF26018">
    <property type="entry name" value="BSH_RND_rel"/>
    <property type="match status" value="1"/>
</dbReference>
<feature type="transmembrane region" description="Helical" evidence="1">
    <location>
        <begin position="12"/>
        <end position="32"/>
    </location>
</feature>
<reference evidence="8 10" key="1">
    <citation type="submission" date="2016-10" db="EMBL/GenBank/DDBJ databases">
        <authorList>
            <person name="Varghese N."/>
            <person name="Submissions S."/>
        </authorList>
    </citation>
    <scope>NUCLEOTIDE SEQUENCE [LARGE SCALE GENOMIC DNA]</scope>
    <source>
        <strain evidence="4 10">WG2</strain>
        <strain evidence="6 8">WG5</strain>
    </source>
</reference>
<keyword evidence="1" id="KW-0812">Transmembrane</keyword>
<dbReference type="EMBL" id="SOEF01000001">
    <property type="protein sequence ID" value="TDX48180.1"/>
    <property type="molecule type" value="Genomic_DNA"/>
</dbReference>
<dbReference type="EMBL" id="FNEH01000001">
    <property type="protein sequence ID" value="SDI09263.1"/>
    <property type="molecule type" value="Genomic_DNA"/>
</dbReference>
<dbReference type="AlphaFoldDB" id="A0A1G8HRG9"/>
<sequence>MAKKKNISFKPFVLIFILIITLIIGIQIFGAARFESVLAAQGEVIDGFWSDVLIVRDEILINSPITGRVELLVGEGDRLASGEKLAVIKSSAQSQKIFNKKAGIVSFAVDGLESRLNPNSLNQINLNNFDELQGNYKHLLSGDRIKKEESLYRIINNFKLYLLAEVPESQSDRFNIGELIFLEEKNTKKLYEARITNIRHNLEKTFFQIKVEQFIPQWINRRRIELNIIKNIYRGIKIPRKAVFNQLSGQGVLKVTGYNKYEFQEVFILNGNEEYVIVSGLKIGEEIITNPEDFDYGREA</sequence>
<dbReference type="EMBL" id="FOHG01000003">
    <property type="protein sequence ID" value="SES69722.1"/>
    <property type="molecule type" value="Genomic_DNA"/>
</dbReference>
<evidence type="ECO:0000313" key="8">
    <source>
        <dbReference type="Proteomes" id="UP000198612"/>
    </source>
</evidence>
<evidence type="ECO:0000313" key="9">
    <source>
        <dbReference type="Proteomes" id="UP000198945"/>
    </source>
</evidence>
<evidence type="ECO:0000313" key="6">
    <source>
        <dbReference type="EMBL" id="SES69722.1"/>
    </source>
</evidence>
<protein>
    <submittedName>
        <fullName evidence="4 5">Membrane fusion protein</fullName>
    </submittedName>
</protein>
<dbReference type="EMBL" id="FNBJ01000003">
    <property type="protein sequence ID" value="SDE91686.1"/>
    <property type="molecule type" value="Genomic_DNA"/>
</dbReference>
<organism evidence="5 9">
    <name type="scientific">Halanaerobium congolense</name>
    <dbReference type="NCBI Taxonomy" id="54121"/>
    <lineage>
        <taxon>Bacteria</taxon>
        <taxon>Bacillati</taxon>
        <taxon>Bacillota</taxon>
        <taxon>Clostridia</taxon>
        <taxon>Halanaerobiales</taxon>
        <taxon>Halanaerobiaceae</taxon>
        <taxon>Halanaerobium</taxon>
    </lineage>
</organism>
<dbReference type="InterPro" id="IPR058729">
    <property type="entry name" value="Beta-barrel_RND-rel"/>
</dbReference>
<evidence type="ECO:0000313" key="4">
    <source>
        <dbReference type="EMBL" id="SDE91686.1"/>
    </source>
</evidence>
<evidence type="ECO:0000259" key="3">
    <source>
        <dbReference type="Pfam" id="PF26018"/>
    </source>
</evidence>
<keyword evidence="10" id="KW-1185">Reference proteome</keyword>
<keyword evidence="1" id="KW-1133">Transmembrane helix</keyword>
<evidence type="ECO:0000313" key="5">
    <source>
        <dbReference type="EMBL" id="SDI09263.1"/>
    </source>
</evidence>